<dbReference type="RefSeq" id="WP_036112308.1">
    <property type="nucleotide sequence ID" value="NZ_JAJA02000002.1"/>
</dbReference>
<evidence type="ECO:0000313" key="2">
    <source>
        <dbReference type="EMBL" id="KWS02293.1"/>
    </source>
</evidence>
<evidence type="ECO:0000313" key="3">
    <source>
        <dbReference type="Proteomes" id="UP000023435"/>
    </source>
</evidence>
<gene>
    <name evidence="2" type="ORF">AZ78_4960</name>
</gene>
<keyword evidence="1" id="KW-0812">Transmembrane</keyword>
<keyword evidence="1" id="KW-0472">Membrane</keyword>
<dbReference type="OrthoDB" id="9895502at2"/>
<proteinExistence type="predicted"/>
<name>A0A108U4A5_9GAMM</name>
<organism evidence="2 3">
    <name type="scientific">Lysobacter capsici AZ78</name>
    <dbReference type="NCBI Taxonomy" id="1444315"/>
    <lineage>
        <taxon>Bacteria</taxon>
        <taxon>Pseudomonadati</taxon>
        <taxon>Pseudomonadota</taxon>
        <taxon>Gammaproteobacteria</taxon>
        <taxon>Lysobacterales</taxon>
        <taxon>Lysobacteraceae</taxon>
        <taxon>Lysobacter</taxon>
    </lineage>
</organism>
<dbReference type="EMBL" id="JAJA02000002">
    <property type="protein sequence ID" value="KWS02293.1"/>
    <property type="molecule type" value="Genomic_DNA"/>
</dbReference>
<dbReference type="Proteomes" id="UP000023435">
    <property type="component" value="Unassembled WGS sequence"/>
</dbReference>
<accession>A0A108U4A5</accession>
<dbReference type="AlphaFoldDB" id="A0A108U4A5"/>
<comment type="caution">
    <text evidence="2">The sequence shown here is derived from an EMBL/GenBank/DDBJ whole genome shotgun (WGS) entry which is preliminary data.</text>
</comment>
<feature type="transmembrane region" description="Helical" evidence="1">
    <location>
        <begin position="75"/>
        <end position="100"/>
    </location>
</feature>
<keyword evidence="1" id="KW-1133">Transmembrane helix</keyword>
<evidence type="ECO:0000256" key="1">
    <source>
        <dbReference type="SAM" id="Phobius"/>
    </source>
</evidence>
<sequence>MAFCAMMSAFVLAVYWMKTGIGSLLMLAQAAAALAALLRLREAVLEAGLVFKAWRYVKDSWRGVRRDDIRQLRSYVLRSIVPALGAWPVVVGMACLPFLMHLPVVVPGGEEVFAIATLLFVMHFAAAEVSYRRLAGAVVDSLDSRYICALRV</sequence>
<reference evidence="2 3" key="1">
    <citation type="journal article" date="2014" name="Genome Announc.">
        <title>Draft Genome Sequence of Lysobacter capsici AZ78, a Bacterium Antagonistic to Plant-Pathogenic Oomycetes.</title>
        <authorList>
            <person name="Puopolo G."/>
            <person name="Sonego P."/>
            <person name="Engelen K."/>
            <person name="Pertot I."/>
        </authorList>
    </citation>
    <scope>NUCLEOTIDE SEQUENCE [LARGE SCALE GENOMIC DNA]</scope>
    <source>
        <strain evidence="2 3">AZ78</strain>
    </source>
</reference>
<feature type="transmembrane region" description="Helical" evidence="1">
    <location>
        <begin position="20"/>
        <end position="38"/>
    </location>
</feature>
<protein>
    <submittedName>
        <fullName evidence="2">Uncharacterized protein</fullName>
    </submittedName>
</protein>
<feature type="transmembrane region" description="Helical" evidence="1">
    <location>
        <begin position="112"/>
        <end position="131"/>
    </location>
</feature>
<keyword evidence="3" id="KW-1185">Reference proteome</keyword>